<protein>
    <recommendedName>
        <fullName evidence="7">Late embryogenesis abundant protein LEA-2 subgroup domain-containing protein</fullName>
    </recommendedName>
</protein>
<evidence type="ECO:0000313" key="6">
    <source>
        <dbReference type="Proteomes" id="UP001055439"/>
    </source>
</evidence>
<name>A0A9E7JFT9_9LILI</name>
<keyword evidence="6" id="KW-1185">Reference proteome</keyword>
<dbReference type="GO" id="GO:0005886">
    <property type="term" value="C:plasma membrane"/>
    <property type="evidence" value="ECO:0007669"/>
    <property type="project" value="TreeGrafter"/>
</dbReference>
<comment type="subcellular location">
    <subcellularLocation>
        <location evidence="1">Membrane</location>
    </subcellularLocation>
</comment>
<evidence type="ECO:0000313" key="5">
    <source>
        <dbReference type="EMBL" id="URD79306.1"/>
    </source>
</evidence>
<keyword evidence="2 4" id="KW-0472">Membrane</keyword>
<dbReference type="AlphaFoldDB" id="A0A9E7JFT9"/>
<dbReference type="PANTHER" id="PTHR31234">
    <property type="entry name" value="LATE EMBRYOGENESIS ABUNDANT (LEA) HYDROXYPROLINE-RICH GLYCOPROTEIN FAMILY"/>
    <property type="match status" value="1"/>
</dbReference>
<gene>
    <name evidence="5" type="ORF">MUK42_24114</name>
</gene>
<evidence type="ECO:0000256" key="2">
    <source>
        <dbReference type="ARBA" id="ARBA00023136"/>
    </source>
</evidence>
<feature type="compositionally biased region" description="Pro residues" evidence="3">
    <location>
        <begin position="73"/>
        <end position="93"/>
    </location>
</feature>
<feature type="transmembrane region" description="Helical" evidence="4">
    <location>
        <begin position="184"/>
        <end position="208"/>
    </location>
</feature>
<organism evidence="5 6">
    <name type="scientific">Musa troglodytarum</name>
    <name type="common">fe'i banana</name>
    <dbReference type="NCBI Taxonomy" id="320322"/>
    <lineage>
        <taxon>Eukaryota</taxon>
        <taxon>Viridiplantae</taxon>
        <taxon>Streptophyta</taxon>
        <taxon>Embryophyta</taxon>
        <taxon>Tracheophyta</taxon>
        <taxon>Spermatophyta</taxon>
        <taxon>Magnoliopsida</taxon>
        <taxon>Liliopsida</taxon>
        <taxon>Zingiberales</taxon>
        <taxon>Musaceae</taxon>
        <taxon>Musa</taxon>
    </lineage>
</organism>
<evidence type="ECO:0008006" key="7">
    <source>
        <dbReference type="Google" id="ProtNLM"/>
    </source>
</evidence>
<dbReference type="GO" id="GO:0098542">
    <property type="term" value="P:defense response to other organism"/>
    <property type="evidence" value="ECO:0007669"/>
    <property type="project" value="InterPro"/>
</dbReference>
<dbReference type="Proteomes" id="UP001055439">
    <property type="component" value="Chromosome 10"/>
</dbReference>
<reference evidence="5" key="1">
    <citation type="submission" date="2022-05" db="EMBL/GenBank/DDBJ databases">
        <title>The Musa troglodytarum L. genome provides insights into the mechanism of non-climacteric behaviour and enrichment of carotenoids.</title>
        <authorList>
            <person name="Wang J."/>
        </authorList>
    </citation>
    <scope>NUCLEOTIDE SEQUENCE</scope>
    <source>
        <tissue evidence="5">Leaf</tissue>
    </source>
</reference>
<accession>A0A9E7JFT9</accession>
<dbReference type="OrthoDB" id="996955at2759"/>
<feature type="compositionally biased region" description="Low complexity" evidence="3">
    <location>
        <begin position="43"/>
        <end position="64"/>
    </location>
</feature>
<proteinExistence type="predicted"/>
<feature type="compositionally biased region" description="Pro residues" evidence="3">
    <location>
        <begin position="32"/>
        <end position="42"/>
    </location>
</feature>
<dbReference type="InterPro" id="IPR044839">
    <property type="entry name" value="NDR1-like"/>
</dbReference>
<dbReference type="PANTHER" id="PTHR31234:SF68">
    <property type="entry name" value="EXPRESSED PROTEIN"/>
    <property type="match status" value="1"/>
</dbReference>
<evidence type="ECO:0000256" key="1">
    <source>
        <dbReference type="ARBA" id="ARBA00004370"/>
    </source>
</evidence>
<evidence type="ECO:0000256" key="4">
    <source>
        <dbReference type="SAM" id="Phobius"/>
    </source>
</evidence>
<keyword evidence="4" id="KW-1133">Transmembrane helix</keyword>
<feature type="region of interest" description="Disordered" evidence="3">
    <location>
        <begin position="31"/>
        <end position="142"/>
    </location>
</feature>
<dbReference type="EMBL" id="CP097503">
    <property type="protein sequence ID" value="URD79306.1"/>
    <property type="molecule type" value="Genomic_DNA"/>
</dbReference>
<evidence type="ECO:0000256" key="3">
    <source>
        <dbReference type="SAM" id="MobiDB-lite"/>
    </source>
</evidence>
<keyword evidence="4" id="KW-0812">Transmembrane</keyword>
<sequence>MTIEQVNELTTIGSVGSWAGAVGYVRACSSPPLTPPSQPSPCNPLASTTTTTSSTSSSSSFLSSYRHRTSPSPLTPTPHTPPHPPPPRHPLCVPPLATHPPMAERAPPSTPPQPAADATPDPATAADPPTDPNPHPESSPQLGTYVVQVPKDQVYRVPPPENAYLAERYRNKDKTRRKSPCVGFLKWILGAALLIFFLLIVIVVVFFVTVKPATPTFTVERLSVKGSGTSHRKPEYDLTMRVHNPSQKLGYAYEAGGTAVMAHSSVDIAAGKTPGLHQGYQNTSTFRLVLHGSNTAALPKTIDRSLNGSKDVVPLELTVRFVVTPRTMGLDLWTTSLDMACAVRASGLGKEARIVSQECKSNLKL</sequence>
<feature type="compositionally biased region" description="Low complexity" evidence="3">
    <location>
        <begin position="115"/>
        <end position="128"/>
    </location>
</feature>